<proteinExistence type="predicted"/>
<dbReference type="Proteomes" id="UP001597452">
    <property type="component" value="Unassembled WGS sequence"/>
</dbReference>
<feature type="transmembrane region" description="Helical" evidence="1">
    <location>
        <begin position="45"/>
        <end position="62"/>
    </location>
</feature>
<organism evidence="4 5">
    <name type="scientific">Piscibacillus salipiscarius</name>
    <dbReference type="NCBI Taxonomy" id="299480"/>
    <lineage>
        <taxon>Bacteria</taxon>
        <taxon>Bacillati</taxon>
        <taxon>Bacillota</taxon>
        <taxon>Bacilli</taxon>
        <taxon>Bacillales</taxon>
        <taxon>Bacillaceae</taxon>
        <taxon>Piscibacillus</taxon>
    </lineage>
</organism>
<feature type="domain" description="LiaF transmembrane" evidence="3">
    <location>
        <begin position="14"/>
        <end position="118"/>
    </location>
</feature>
<gene>
    <name evidence="4" type="primary">liaF</name>
    <name evidence="4" type="ORF">ACFSW4_11235</name>
</gene>
<feature type="transmembrane region" description="Helical" evidence="1">
    <location>
        <begin position="92"/>
        <end position="113"/>
    </location>
</feature>
<dbReference type="InterPro" id="IPR024425">
    <property type="entry name" value="LiaF-like_C"/>
</dbReference>
<dbReference type="InterPro" id="IPR047793">
    <property type="entry name" value="LiaF_C"/>
</dbReference>
<name>A0ABW5QBR0_9BACI</name>
<dbReference type="EMBL" id="JBHUMZ010000024">
    <property type="protein sequence ID" value="MFD2639443.1"/>
    <property type="molecule type" value="Genomic_DNA"/>
</dbReference>
<dbReference type="Pfam" id="PF09922">
    <property type="entry name" value="LiaF-like_C"/>
    <property type="match status" value="1"/>
</dbReference>
<accession>A0ABW5QBR0</accession>
<keyword evidence="1" id="KW-0812">Transmembrane</keyword>
<evidence type="ECO:0000259" key="3">
    <source>
        <dbReference type="Pfam" id="PF22570"/>
    </source>
</evidence>
<protein>
    <submittedName>
        <fullName evidence="4">Cell wall-active antibiotics response protein LiaF</fullName>
    </submittedName>
</protein>
<evidence type="ECO:0000256" key="1">
    <source>
        <dbReference type="SAM" id="Phobius"/>
    </source>
</evidence>
<keyword evidence="1" id="KW-0472">Membrane</keyword>
<dbReference type="NCBIfam" id="NF040535">
    <property type="entry name" value="LiaF_C_term"/>
    <property type="match status" value="1"/>
</dbReference>
<keyword evidence="5" id="KW-1185">Reference proteome</keyword>
<dbReference type="Pfam" id="PF22570">
    <property type="entry name" value="LiaF-TM"/>
    <property type="match status" value="1"/>
</dbReference>
<dbReference type="InterPro" id="IPR054331">
    <property type="entry name" value="LiaF_TM"/>
</dbReference>
<evidence type="ECO:0000259" key="2">
    <source>
        <dbReference type="Pfam" id="PF09922"/>
    </source>
</evidence>
<keyword evidence="1" id="KW-1133">Transmembrane helix</keyword>
<comment type="caution">
    <text evidence="4">The sequence shown here is derived from an EMBL/GenBank/DDBJ whole genome shotgun (WGS) entry which is preliminary data.</text>
</comment>
<evidence type="ECO:0000313" key="5">
    <source>
        <dbReference type="Proteomes" id="UP001597452"/>
    </source>
</evidence>
<dbReference type="RefSeq" id="WP_377329346.1">
    <property type="nucleotide sequence ID" value="NZ_JBHUMZ010000024.1"/>
</dbReference>
<feature type="transmembrane region" description="Helical" evidence="1">
    <location>
        <begin position="12"/>
        <end position="33"/>
    </location>
</feature>
<evidence type="ECO:0000313" key="4">
    <source>
        <dbReference type="EMBL" id="MFD2639443.1"/>
    </source>
</evidence>
<feature type="transmembrane region" description="Helical" evidence="1">
    <location>
        <begin position="69"/>
        <end position="86"/>
    </location>
</feature>
<sequence length="292" mass="33508">MLNKLFSRLAKWTIALIFIAFGVVLILQNLSIITLEMSNVVWDSWPVIIVLIGLVSFSNYFIPYKSGSWKFGSFLIVYGVLLWAGNFDYIEFGIIDVWKLWPLILVYIGANILTGRKTVSIYVDSDDDEVDGDHHDFVKTQSNEKYSAYDSHVESSKKKSPKGKYYHHVYKKQKHFISDINFSSENWEVRDMDMWTGIGDLYFDFSKAYIPNKETKIKLRGYIADIHMKLPENVAYKIHASVKIGEATVFNQKGHGPIGGPVTYISDDYEAAAKKIDIFMDYKIGDITVNYV</sequence>
<feature type="domain" description="Cell wall-active antibiotics response LiaF-like C-terminal" evidence="2">
    <location>
        <begin position="176"/>
        <end position="289"/>
    </location>
</feature>
<reference evidence="5" key="1">
    <citation type="journal article" date="2019" name="Int. J. Syst. Evol. Microbiol.">
        <title>The Global Catalogue of Microorganisms (GCM) 10K type strain sequencing project: providing services to taxonomists for standard genome sequencing and annotation.</title>
        <authorList>
            <consortium name="The Broad Institute Genomics Platform"/>
            <consortium name="The Broad Institute Genome Sequencing Center for Infectious Disease"/>
            <person name="Wu L."/>
            <person name="Ma J."/>
        </authorList>
    </citation>
    <scope>NUCLEOTIDE SEQUENCE [LARGE SCALE GENOMIC DNA]</scope>
    <source>
        <strain evidence="5">TISTR 1571</strain>
    </source>
</reference>